<protein>
    <submittedName>
        <fullName evidence="2">Uncharacterized protein</fullName>
    </submittedName>
</protein>
<evidence type="ECO:0000256" key="1">
    <source>
        <dbReference type="SAM" id="MobiDB-lite"/>
    </source>
</evidence>
<feature type="compositionally biased region" description="Basic residues" evidence="1">
    <location>
        <begin position="119"/>
        <end position="159"/>
    </location>
</feature>
<name>A0A9W7F914_9STRA</name>
<accession>A0A9W7F914</accession>
<feature type="region of interest" description="Disordered" evidence="1">
    <location>
        <begin position="623"/>
        <end position="754"/>
    </location>
</feature>
<reference evidence="2" key="1">
    <citation type="submission" date="2022-07" db="EMBL/GenBank/DDBJ databases">
        <title>Genome analysis of Parmales, a sister group of diatoms, reveals the evolutionary specialization of diatoms from phago-mixotrophs to photoautotrophs.</title>
        <authorList>
            <person name="Ban H."/>
            <person name="Sato S."/>
            <person name="Yoshikawa S."/>
            <person name="Kazumasa Y."/>
            <person name="Nakamura Y."/>
            <person name="Ichinomiya M."/>
            <person name="Saitoh K."/>
            <person name="Sato N."/>
            <person name="Blanc-Mathieu R."/>
            <person name="Endo H."/>
            <person name="Kuwata A."/>
            <person name="Ogata H."/>
        </authorList>
    </citation>
    <scope>NUCLEOTIDE SEQUENCE</scope>
</reference>
<feature type="compositionally biased region" description="Polar residues" evidence="1">
    <location>
        <begin position="693"/>
        <end position="717"/>
    </location>
</feature>
<feature type="compositionally biased region" description="Basic and acidic residues" evidence="1">
    <location>
        <begin position="680"/>
        <end position="690"/>
    </location>
</feature>
<comment type="caution">
    <text evidence="2">The sequence shown here is derived from an EMBL/GenBank/DDBJ whole genome shotgun (WGS) entry which is preliminary data.</text>
</comment>
<dbReference type="EMBL" id="BRXZ01000123">
    <property type="protein sequence ID" value="GMI05678.1"/>
    <property type="molecule type" value="Genomic_DNA"/>
</dbReference>
<gene>
    <name evidence="2" type="ORF">TrRE_jg10726</name>
</gene>
<feature type="region of interest" description="Disordered" evidence="1">
    <location>
        <begin position="83"/>
        <end position="161"/>
    </location>
</feature>
<keyword evidence="3" id="KW-1185">Reference proteome</keyword>
<feature type="compositionally biased region" description="Low complexity" evidence="1">
    <location>
        <begin position="106"/>
        <end position="116"/>
    </location>
</feature>
<feature type="compositionally biased region" description="Polar residues" evidence="1">
    <location>
        <begin position="668"/>
        <end position="678"/>
    </location>
</feature>
<feature type="compositionally biased region" description="Pro residues" evidence="1">
    <location>
        <begin position="190"/>
        <end position="202"/>
    </location>
</feature>
<feature type="region of interest" description="Disordered" evidence="1">
    <location>
        <begin position="595"/>
        <end position="614"/>
    </location>
</feature>
<dbReference type="AlphaFoldDB" id="A0A9W7F914"/>
<feature type="region of interest" description="Disordered" evidence="1">
    <location>
        <begin position="185"/>
        <end position="252"/>
    </location>
</feature>
<evidence type="ECO:0000313" key="2">
    <source>
        <dbReference type="EMBL" id="GMI05678.1"/>
    </source>
</evidence>
<dbReference type="Proteomes" id="UP001165082">
    <property type="component" value="Unassembled WGS sequence"/>
</dbReference>
<feature type="compositionally biased region" description="Pro residues" evidence="1">
    <location>
        <begin position="36"/>
        <end position="47"/>
    </location>
</feature>
<dbReference type="OrthoDB" id="206734at2759"/>
<sequence>MTGDSITPSTLCNNISEALELQQHEIHKTLAKTNAPVPPTPPLPTPPQELLDTDSQQQNSTPFSLLDKLNELKASLKDEFAKERMVNKSSVTPPSAPPSPPRRKVAASAVAVAVAAPTQRKKKEAIKSPVRKRMTMSKRTKQATKNATPKRAKRTKKRIPTPNELELLAFFDPSNPLLCLKKKATALSSSPPPPPAPTPAPTPVEFATLSPPMEGSTAQNVTTPNVPSPDQNSKAPKRQALTPYEKQLKSQLSRRNTQIELLKNQLIAHGDAPIEEVVSLEEANTRLKAALEKLMEGDEKAQDDFDKWDKFIQNHPEHLKAKEEEAKAWVENNRIPNEEACKIMKTFVPPNIYQFNLKELKNHLPEKAAQRIFTRKVLWLIRAEQTAISKVHVAELKTKYQANALDIVELRAVVASLPPKFENDADGTKLAWKTGLVDRLHELVAKQDRGDVLKRNPAYGDMESGPFDPDASPLKIAHHVSTPYGKNDIESIRKTCQNGGTFTANRDTIRKAKEEPAAVVPNEDRINPETIGSVVQGNETFMQRLNDCLQGGGDTATSNTASNTLNEATAVIGKNNGSKDGIKAKLNDLFGGGSTTLITKGKPPAPRDSTPSKPSFLEEIKAKKAKANKSTHNETSAPQTSTSSKPSFLEEIKAKKAKANKSTHDETSAPQTSTSSKPSFLEEIKAKRDTAAVTATANDENNTPSKTSKPMKANSTPRRAFADRTNTPTKGSNTKPSAASFLEELTKRRACMEE</sequence>
<organism evidence="2 3">
    <name type="scientific">Triparma retinervis</name>
    <dbReference type="NCBI Taxonomy" id="2557542"/>
    <lineage>
        <taxon>Eukaryota</taxon>
        <taxon>Sar</taxon>
        <taxon>Stramenopiles</taxon>
        <taxon>Ochrophyta</taxon>
        <taxon>Bolidophyceae</taxon>
        <taxon>Parmales</taxon>
        <taxon>Triparmaceae</taxon>
        <taxon>Triparma</taxon>
    </lineage>
</organism>
<feature type="region of interest" description="Disordered" evidence="1">
    <location>
        <begin position="32"/>
        <end position="61"/>
    </location>
</feature>
<feature type="compositionally biased region" description="Polar residues" evidence="1">
    <location>
        <begin position="216"/>
        <end position="234"/>
    </location>
</feature>
<proteinExistence type="predicted"/>
<feature type="compositionally biased region" description="Polar residues" evidence="1">
    <location>
        <begin position="724"/>
        <end position="737"/>
    </location>
</feature>
<feature type="compositionally biased region" description="Basic and acidic residues" evidence="1">
    <location>
        <begin position="744"/>
        <end position="754"/>
    </location>
</feature>
<evidence type="ECO:0000313" key="3">
    <source>
        <dbReference type="Proteomes" id="UP001165082"/>
    </source>
</evidence>
<feature type="compositionally biased region" description="Polar residues" evidence="1">
    <location>
        <begin position="633"/>
        <end position="646"/>
    </location>
</feature>